<dbReference type="Pfam" id="PF23214">
    <property type="entry name" value="SH3_CYT4"/>
    <property type="match status" value="1"/>
</dbReference>
<dbReference type="GO" id="GO:0003723">
    <property type="term" value="F:RNA binding"/>
    <property type="evidence" value="ECO:0007669"/>
    <property type="project" value="InterPro"/>
</dbReference>
<dbReference type="GO" id="GO:0004540">
    <property type="term" value="F:RNA nuclease activity"/>
    <property type="evidence" value="ECO:0007669"/>
    <property type="project" value="InterPro"/>
</dbReference>
<evidence type="ECO:0000259" key="2">
    <source>
        <dbReference type="SMART" id="SM00955"/>
    </source>
</evidence>
<dbReference type="InterPro" id="IPR057912">
    <property type="entry name" value="OB_CYT4_C"/>
</dbReference>
<name>A0A7U2EQU0_PHANO</name>
<dbReference type="InterPro" id="IPR050180">
    <property type="entry name" value="RNR_Ribonuclease"/>
</dbReference>
<dbReference type="Pfam" id="PF00773">
    <property type="entry name" value="RNB"/>
    <property type="match status" value="1"/>
</dbReference>
<dbReference type="EMBL" id="CP069023">
    <property type="protein sequence ID" value="QRC91097.1"/>
    <property type="molecule type" value="Genomic_DNA"/>
</dbReference>
<sequence length="1054" mass="118182">MRPQTLWTARHVCWQCQWRLRTSRINLRQIRTRSAASTIKSTRSPQRAFHLTTTRPQQLSATPSTAPPTFDPALIPRPTQLPFRSHLVEWQQDHGKPSEDVLSSFRNHPANEDVRNGMSKLNSSSKSDEDIDTPNVDAMDEEEGEDLITIGLFLKPGDVVELRSPGREPVLAVFVQQLDSKSQFFSVNGRWCHSTLNRVAFAITGCIDPALLDPIIPFMPTNPDKADPKGELHIPIELGSPVLKILEGMTYEAEQIYRAHAPVLDTAYAVLADAKRTRMMTLSQITKTLLAQNDPAWRPSPAALLAVRKSLLHNEFRFRCDLRTHRLTNVFAIRPKNDVEVVETVHEWIREYRDFLATSASTDQGASKKRSQGVTYIEDFLAKARRLIALSRTNREPNRGVAGPSKKVTLSRVEKSPGLEYVWGERFSHSDKKIIDFLQAWVLTMQYAGISGLHAACASLVMATGCYEPGAVQSNGFPEDDAFEIRRSTGMLFLQEIGVISPYENRTLYDEQLMLPTVKLSRNLELLNTKAELTRKNPDFRDSMAHLRRDWGSTTVYCIDDAGAQEIDDGVSIERIEGGTSEFWIHVHVANPTAFFDKTHTLSGLAAHMTETFYTPERAYPMLPAWAAGGHFSLGRDRPVLTFSSRIDAGGNVLESKIQSGTVHNIVTITPSQMSSLLGHQTTMETRRFVVGGEPRISDALASAPAVSAEQLRDLQDMYTAAQRLWEKRKAAGAIRLNRVKNHVRLFESPDRAGLAWNPPSTDRSRLVQGDPIIEVTNSVRQSWLDLGGTKPSHIVEEMMILACSTAASWCTERKIPAIFRGTIAMPNSDASSSEESKLREILSRLEQQQDKASYKLISQYMNSLGRAISHSSPLPHRIIGVPGYVRVTSPLRRFSDMIAHWQIEAALRYEAHTGKQFDANVASTGGRGILPFTKRQMQESIVTLSPRERLIASTKRTSETFWSTLALHRAYYYKEASLPETFKFWVRTPPGESPLTWAGATGSLPEYGFGALVDCGPEDMQAGDEWEVRLAWIDVFNRLIFVKPVQLLQRAND</sequence>
<evidence type="ECO:0000313" key="3">
    <source>
        <dbReference type="EMBL" id="QRC91097.1"/>
    </source>
</evidence>
<proteinExistence type="predicted"/>
<dbReference type="InterPro" id="IPR056624">
    <property type="entry name" value="WH_CYT4"/>
</dbReference>
<dbReference type="PANTHER" id="PTHR23355">
    <property type="entry name" value="RIBONUCLEASE"/>
    <property type="match status" value="1"/>
</dbReference>
<dbReference type="AlphaFoldDB" id="A0A7U2EQU0"/>
<evidence type="ECO:0000256" key="1">
    <source>
        <dbReference type="SAM" id="MobiDB-lite"/>
    </source>
</evidence>
<feature type="compositionally biased region" description="Polar residues" evidence="1">
    <location>
        <begin position="36"/>
        <end position="64"/>
    </location>
</feature>
<dbReference type="VEuPathDB" id="FungiDB:JI435_005970"/>
<dbReference type="PANTHER" id="PTHR23355:SF65">
    <property type="entry name" value="EXORIBONUCLEASE CYT-4, PUTATIVE (AFU_ORTHOLOGUE AFUA_7G01550)-RELATED"/>
    <property type="match status" value="1"/>
</dbReference>
<dbReference type="SMART" id="SM00955">
    <property type="entry name" value="RNB"/>
    <property type="match status" value="1"/>
</dbReference>
<dbReference type="OrthoDB" id="2285229at2759"/>
<dbReference type="Pfam" id="PF25522">
    <property type="entry name" value="OB_cyt-4"/>
    <property type="match status" value="1"/>
</dbReference>
<accession>A0A7U2EQU0</accession>
<dbReference type="SUPFAM" id="SSF50249">
    <property type="entry name" value="Nucleic acid-binding proteins"/>
    <property type="match status" value="1"/>
</dbReference>
<feature type="region of interest" description="Disordered" evidence="1">
    <location>
        <begin position="108"/>
        <end position="135"/>
    </location>
</feature>
<dbReference type="InterPro" id="IPR056625">
    <property type="entry name" value="SH3_CYT4"/>
</dbReference>
<dbReference type="InterPro" id="IPR001900">
    <property type="entry name" value="RNase_II/R"/>
</dbReference>
<gene>
    <name evidence="3" type="ORF">JI435_005970</name>
</gene>
<dbReference type="InterPro" id="IPR012340">
    <property type="entry name" value="NA-bd_OB-fold"/>
</dbReference>
<feature type="region of interest" description="Disordered" evidence="1">
    <location>
        <begin position="36"/>
        <end position="70"/>
    </location>
</feature>
<organism evidence="3 4">
    <name type="scientific">Phaeosphaeria nodorum (strain SN15 / ATCC MYA-4574 / FGSC 10173)</name>
    <name type="common">Glume blotch fungus</name>
    <name type="synonym">Parastagonospora nodorum</name>
    <dbReference type="NCBI Taxonomy" id="321614"/>
    <lineage>
        <taxon>Eukaryota</taxon>
        <taxon>Fungi</taxon>
        <taxon>Dikarya</taxon>
        <taxon>Ascomycota</taxon>
        <taxon>Pezizomycotina</taxon>
        <taxon>Dothideomycetes</taxon>
        <taxon>Pleosporomycetidae</taxon>
        <taxon>Pleosporales</taxon>
        <taxon>Pleosporineae</taxon>
        <taxon>Phaeosphaeriaceae</taxon>
        <taxon>Parastagonospora</taxon>
    </lineage>
</organism>
<evidence type="ECO:0000313" key="4">
    <source>
        <dbReference type="Proteomes" id="UP000663193"/>
    </source>
</evidence>
<dbReference type="Proteomes" id="UP000663193">
    <property type="component" value="Chromosome 1"/>
</dbReference>
<keyword evidence="4" id="KW-1185">Reference proteome</keyword>
<protein>
    <recommendedName>
        <fullName evidence="2">RNB domain-containing protein</fullName>
    </recommendedName>
</protein>
<feature type="domain" description="RNB" evidence="2">
    <location>
        <begin position="548"/>
        <end position="910"/>
    </location>
</feature>
<dbReference type="Pfam" id="PF23216">
    <property type="entry name" value="WHD_CYT4"/>
    <property type="match status" value="1"/>
</dbReference>
<reference evidence="4" key="1">
    <citation type="journal article" date="2021" name="BMC Genomics">
        <title>Chromosome-level genome assembly and manually-curated proteome of model necrotroph Parastagonospora nodorum Sn15 reveals a genome-wide trove of candidate effector homologs, and redundancy of virulence-related functions within an accessory chromosome.</title>
        <authorList>
            <person name="Bertazzoni S."/>
            <person name="Jones D.A.B."/>
            <person name="Phan H.T."/>
            <person name="Tan K.-C."/>
            <person name="Hane J.K."/>
        </authorList>
    </citation>
    <scope>NUCLEOTIDE SEQUENCE [LARGE SCALE GENOMIC DNA]</scope>
    <source>
        <strain evidence="4">SN15 / ATCC MYA-4574 / FGSC 10173)</strain>
    </source>
</reference>